<evidence type="ECO:0000313" key="14">
    <source>
        <dbReference type="Proteomes" id="UP000886886"/>
    </source>
</evidence>
<dbReference type="PANTHER" id="PTHR30040:SF2">
    <property type="entry name" value="FAD:PROTEIN FMN TRANSFERASE"/>
    <property type="match status" value="1"/>
</dbReference>
<evidence type="ECO:0000256" key="9">
    <source>
        <dbReference type="ARBA" id="ARBA00048540"/>
    </source>
</evidence>
<accession>A0A9D0ZVM7</accession>
<name>A0A9D0ZVM7_9FIRM</name>
<gene>
    <name evidence="13" type="ORF">IAB26_03125</name>
</gene>
<proteinExistence type="inferred from homology"/>
<evidence type="ECO:0000256" key="12">
    <source>
        <dbReference type="SAM" id="Phobius"/>
    </source>
</evidence>
<dbReference type="InterPro" id="IPR003374">
    <property type="entry name" value="ApbE-like_sf"/>
</dbReference>
<evidence type="ECO:0000256" key="2">
    <source>
        <dbReference type="ARBA" id="ARBA00016337"/>
    </source>
</evidence>
<comment type="cofactor">
    <cofactor evidence="11">
        <name>Mg(2+)</name>
        <dbReference type="ChEBI" id="CHEBI:18420"/>
    </cofactor>
    <cofactor evidence="11">
        <name>Mn(2+)</name>
        <dbReference type="ChEBI" id="CHEBI:29035"/>
    </cofactor>
    <text evidence="11">Magnesium. Can also use manganese.</text>
</comment>
<keyword evidence="3 10" id="KW-0285">Flavoprotein</keyword>
<dbReference type="SUPFAM" id="SSF143631">
    <property type="entry name" value="ApbE-like"/>
    <property type="match status" value="1"/>
</dbReference>
<dbReference type="Proteomes" id="UP000886886">
    <property type="component" value="Unassembled WGS sequence"/>
</dbReference>
<evidence type="ECO:0000256" key="7">
    <source>
        <dbReference type="ARBA" id="ARBA00022842"/>
    </source>
</evidence>
<dbReference type="EMBL" id="DVFT01000042">
    <property type="protein sequence ID" value="HIQ95533.1"/>
    <property type="molecule type" value="Genomic_DNA"/>
</dbReference>
<feature type="binding site" evidence="11">
    <location>
        <position position="295"/>
    </location>
    <ligand>
        <name>Mg(2+)</name>
        <dbReference type="ChEBI" id="CHEBI:18420"/>
    </ligand>
</feature>
<reference evidence="13" key="2">
    <citation type="journal article" date="2021" name="PeerJ">
        <title>Extensive microbial diversity within the chicken gut microbiome revealed by metagenomics and culture.</title>
        <authorList>
            <person name="Gilroy R."/>
            <person name="Ravi A."/>
            <person name="Getino M."/>
            <person name="Pursley I."/>
            <person name="Horton D.L."/>
            <person name="Alikhan N.F."/>
            <person name="Baker D."/>
            <person name="Gharbi K."/>
            <person name="Hall N."/>
            <person name="Watson M."/>
            <person name="Adriaenssens E.M."/>
            <person name="Foster-Nyarko E."/>
            <person name="Jarju S."/>
            <person name="Secka A."/>
            <person name="Antonio M."/>
            <person name="Oren A."/>
            <person name="Chaudhuri R.R."/>
            <person name="La Ragione R."/>
            <person name="Hildebrand F."/>
            <person name="Pallen M.J."/>
        </authorList>
    </citation>
    <scope>NUCLEOTIDE SEQUENCE</scope>
    <source>
        <strain evidence="13">ChiSjej3B21-11622</strain>
    </source>
</reference>
<comment type="similarity">
    <text evidence="10">Belongs to the ApbE family.</text>
</comment>
<keyword evidence="5 10" id="KW-0479">Metal-binding</keyword>
<dbReference type="EC" id="2.7.1.180" evidence="1 10"/>
<evidence type="ECO:0000256" key="3">
    <source>
        <dbReference type="ARBA" id="ARBA00022630"/>
    </source>
</evidence>
<keyword evidence="12" id="KW-0472">Membrane</keyword>
<evidence type="ECO:0000256" key="10">
    <source>
        <dbReference type="PIRNR" id="PIRNR006268"/>
    </source>
</evidence>
<organism evidence="13 14">
    <name type="scientific">Candidatus Limivivens merdigallinarum</name>
    <dbReference type="NCBI Taxonomy" id="2840859"/>
    <lineage>
        <taxon>Bacteria</taxon>
        <taxon>Bacillati</taxon>
        <taxon>Bacillota</taxon>
        <taxon>Clostridia</taxon>
        <taxon>Lachnospirales</taxon>
        <taxon>Lachnospiraceae</taxon>
        <taxon>Lachnospiraceae incertae sedis</taxon>
        <taxon>Candidatus Limivivens</taxon>
    </lineage>
</organism>
<comment type="catalytic activity">
    <reaction evidence="9 10">
        <text>L-threonyl-[protein] + FAD = FMN-L-threonyl-[protein] + AMP + H(+)</text>
        <dbReference type="Rhea" id="RHEA:36847"/>
        <dbReference type="Rhea" id="RHEA-COMP:11060"/>
        <dbReference type="Rhea" id="RHEA-COMP:11061"/>
        <dbReference type="ChEBI" id="CHEBI:15378"/>
        <dbReference type="ChEBI" id="CHEBI:30013"/>
        <dbReference type="ChEBI" id="CHEBI:57692"/>
        <dbReference type="ChEBI" id="CHEBI:74257"/>
        <dbReference type="ChEBI" id="CHEBI:456215"/>
        <dbReference type="EC" id="2.7.1.180"/>
    </reaction>
</comment>
<evidence type="ECO:0000256" key="4">
    <source>
        <dbReference type="ARBA" id="ARBA00022679"/>
    </source>
</evidence>
<dbReference type="PANTHER" id="PTHR30040">
    <property type="entry name" value="THIAMINE BIOSYNTHESIS LIPOPROTEIN APBE"/>
    <property type="match status" value="1"/>
</dbReference>
<feature type="binding site" evidence="11">
    <location>
        <position position="299"/>
    </location>
    <ligand>
        <name>Mg(2+)</name>
        <dbReference type="ChEBI" id="CHEBI:18420"/>
    </ligand>
</feature>
<evidence type="ECO:0000256" key="6">
    <source>
        <dbReference type="ARBA" id="ARBA00022827"/>
    </source>
</evidence>
<dbReference type="Pfam" id="PF02424">
    <property type="entry name" value="ApbE"/>
    <property type="match status" value="1"/>
</dbReference>
<dbReference type="PIRSF" id="PIRSF006268">
    <property type="entry name" value="ApbE"/>
    <property type="match status" value="1"/>
</dbReference>
<feature type="binding site" evidence="11">
    <location>
        <position position="181"/>
    </location>
    <ligand>
        <name>Mg(2+)</name>
        <dbReference type="ChEBI" id="CHEBI:18420"/>
    </ligand>
</feature>
<evidence type="ECO:0000256" key="1">
    <source>
        <dbReference type="ARBA" id="ARBA00011955"/>
    </source>
</evidence>
<dbReference type="GO" id="GO:0046872">
    <property type="term" value="F:metal ion binding"/>
    <property type="evidence" value="ECO:0007669"/>
    <property type="project" value="UniProtKB-UniRule"/>
</dbReference>
<dbReference type="InterPro" id="IPR024932">
    <property type="entry name" value="ApbE"/>
</dbReference>
<evidence type="ECO:0000313" key="13">
    <source>
        <dbReference type="EMBL" id="HIQ95533.1"/>
    </source>
</evidence>
<keyword evidence="12" id="KW-0812">Transmembrane</keyword>
<keyword evidence="7 10" id="KW-0460">Magnesium</keyword>
<keyword evidence="6 10" id="KW-0274">FAD</keyword>
<evidence type="ECO:0000256" key="11">
    <source>
        <dbReference type="PIRSR" id="PIRSR006268-2"/>
    </source>
</evidence>
<sequence length="346" mass="37715">MIKSKRYILFSVLAVAVAAVVFGVVYFRRQPQEQDPITATALKLNTVITITIYDSQDQSILDDAMALCDEYEQIFSRTSEDSELYQLNAGELADADGISTVSDSLSDLIATGLSYAALSEGAFDISIAPVSSLWDFTSGEGTVPDQEEVEAAVELVDYRQVFQDGNQIHFGMDGMELDLGAVAKGYIADRLKEFLVSRGVESAIIDLGGNVLCVGERPDGTPFRIGIQRPFADRNETLAAVEISGKSVVSSGIYERYFEQDGVLYHHILNPKTGYPYDNGLTSVTIISEQSVDGDGLSTTAFALGLEKGLELINSLPDVQAIFITEDGELHFSENFEDEVSISYME</sequence>
<dbReference type="AlphaFoldDB" id="A0A9D0ZVM7"/>
<reference evidence="13" key="1">
    <citation type="submission" date="2020-10" db="EMBL/GenBank/DDBJ databases">
        <authorList>
            <person name="Gilroy R."/>
        </authorList>
    </citation>
    <scope>NUCLEOTIDE SEQUENCE</scope>
    <source>
        <strain evidence="13">ChiSjej3B21-11622</strain>
    </source>
</reference>
<feature type="transmembrane region" description="Helical" evidence="12">
    <location>
        <begin position="7"/>
        <end position="27"/>
    </location>
</feature>
<keyword evidence="4 10" id="KW-0808">Transferase</keyword>
<dbReference type="GO" id="GO:0016740">
    <property type="term" value="F:transferase activity"/>
    <property type="evidence" value="ECO:0007669"/>
    <property type="project" value="UniProtKB-UniRule"/>
</dbReference>
<dbReference type="Gene3D" id="3.10.520.10">
    <property type="entry name" value="ApbE-like domains"/>
    <property type="match status" value="1"/>
</dbReference>
<comment type="caution">
    <text evidence="13">The sequence shown here is derived from an EMBL/GenBank/DDBJ whole genome shotgun (WGS) entry which is preliminary data.</text>
</comment>
<evidence type="ECO:0000256" key="8">
    <source>
        <dbReference type="ARBA" id="ARBA00031306"/>
    </source>
</evidence>
<keyword evidence="12" id="KW-1133">Transmembrane helix</keyword>
<protein>
    <recommendedName>
        <fullName evidence="2 10">FAD:protein FMN transferase</fullName>
        <ecNumber evidence="1 10">2.7.1.180</ecNumber>
    </recommendedName>
    <alternativeName>
        <fullName evidence="8 10">Flavin transferase</fullName>
    </alternativeName>
</protein>
<evidence type="ECO:0000256" key="5">
    <source>
        <dbReference type="ARBA" id="ARBA00022723"/>
    </source>
</evidence>